<protein>
    <submittedName>
        <fullName evidence="5">Voltage-gated potassium channel</fullName>
    </submittedName>
</protein>
<dbReference type="SUPFAM" id="SSF81324">
    <property type="entry name" value="Voltage-gated potassium channels"/>
    <property type="match status" value="1"/>
</dbReference>
<sequence length="335" mass="36515">MDPVRHLRFSLFILVVVIAFGTFGYSTIEDWTTFDALYMTVITLATVGFREVHDLSPEGKGFTILLIIFGAGIIAYAVGSLIRFTVEGQLRQLLGRKKVEKKIARLQNHYIICGYGRIGTLICREFALKPLPFVVVEKDPALCQKLAEEGYLFVEGDATDDATLQAAGIRRARGLITAVTSDTENVYITLTARGLNPQLFILARAGEEGSELKLRRAGASKVISPYVIGATRMAQAVLRPSVVDFIEIAAPGHNLEVQLEELRIARESSLVGKTLLASGIRRELNIIIVGIKKTDGSMVFNPASATVIEEGDILIVLGEYPAIQTLEKIAAGGRP</sequence>
<evidence type="ECO:0000256" key="2">
    <source>
        <dbReference type="SAM" id="Phobius"/>
    </source>
</evidence>
<accession>A0A5D3WIE3</accession>
<keyword evidence="2" id="KW-1133">Transmembrane helix</keyword>
<keyword evidence="5" id="KW-0407">Ion channel</keyword>
<dbReference type="InterPro" id="IPR050721">
    <property type="entry name" value="Trk_Ktr_HKT_K-transport"/>
</dbReference>
<evidence type="ECO:0000259" key="3">
    <source>
        <dbReference type="PROSITE" id="PS51201"/>
    </source>
</evidence>
<dbReference type="AlphaFoldDB" id="A0A5D3WIE3"/>
<feature type="domain" description="RCK C-terminal" evidence="4">
    <location>
        <begin position="243"/>
        <end position="332"/>
    </location>
</feature>
<proteinExistence type="predicted"/>
<dbReference type="PANTHER" id="PTHR43833">
    <property type="entry name" value="POTASSIUM CHANNEL PROTEIN 2-RELATED-RELATED"/>
    <property type="match status" value="1"/>
</dbReference>
<keyword evidence="6" id="KW-1185">Reference proteome</keyword>
<name>A0A5D3WIE3_9BACT</name>
<dbReference type="Proteomes" id="UP000324159">
    <property type="component" value="Unassembled WGS sequence"/>
</dbReference>
<dbReference type="Gene3D" id="1.10.287.70">
    <property type="match status" value="1"/>
</dbReference>
<dbReference type="Pfam" id="PF02080">
    <property type="entry name" value="TrkA_C"/>
    <property type="match status" value="1"/>
</dbReference>
<dbReference type="SUPFAM" id="SSF116726">
    <property type="entry name" value="TrkA C-terminal domain-like"/>
    <property type="match status" value="1"/>
</dbReference>
<dbReference type="OrthoDB" id="9781411at2"/>
<keyword evidence="5" id="KW-0813">Transport</keyword>
<feature type="domain" description="RCK N-terminal" evidence="3">
    <location>
        <begin position="107"/>
        <end position="224"/>
    </location>
</feature>
<dbReference type="Gene3D" id="3.40.50.720">
    <property type="entry name" value="NAD(P)-binding Rossmann-like Domain"/>
    <property type="match status" value="1"/>
</dbReference>
<dbReference type="InterPro" id="IPR003148">
    <property type="entry name" value="RCK_N"/>
</dbReference>
<dbReference type="GO" id="GO:0005886">
    <property type="term" value="C:plasma membrane"/>
    <property type="evidence" value="ECO:0007669"/>
    <property type="project" value="UniProtKB-SubCell"/>
</dbReference>
<dbReference type="EMBL" id="VNIB01000009">
    <property type="protein sequence ID" value="TYO97647.1"/>
    <property type="molecule type" value="Genomic_DNA"/>
</dbReference>
<dbReference type="Pfam" id="PF02254">
    <property type="entry name" value="TrkA_N"/>
    <property type="match status" value="1"/>
</dbReference>
<dbReference type="InterPro" id="IPR036721">
    <property type="entry name" value="RCK_C_sf"/>
</dbReference>
<comment type="subcellular location">
    <subcellularLocation>
        <location evidence="1">Cell membrane</location>
        <topology evidence="1">Multi-pass membrane protein</topology>
    </subcellularLocation>
</comment>
<evidence type="ECO:0000313" key="5">
    <source>
        <dbReference type="EMBL" id="TYO97647.1"/>
    </source>
</evidence>
<comment type="caution">
    <text evidence="5">The sequence shown here is derived from an EMBL/GenBank/DDBJ whole genome shotgun (WGS) entry which is preliminary data.</text>
</comment>
<feature type="transmembrane region" description="Helical" evidence="2">
    <location>
        <begin position="61"/>
        <end position="82"/>
    </location>
</feature>
<dbReference type="PROSITE" id="PS51201">
    <property type="entry name" value="RCK_N"/>
    <property type="match status" value="1"/>
</dbReference>
<evidence type="ECO:0000259" key="4">
    <source>
        <dbReference type="PROSITE" id="PS51202"/>
    </source>
</evidence>
<dbReference type="SUPFAM" id="SSF51735">
    <property type="entry name" value="NAD(P)-binding Rossmann-fold domains"/>
    <property type="match status" value="1"/>
</dbReference>
<dbReference type="Gene3D" id="3.30.70.1450">
    <property type="entry name" value="Regulator of K+ conductance, C-terminal domain"/>
    <property type="match status" value="1"/>
</dbReference>
<reference evidence="5 6" key="1">
    <citation type="submission" date="2019-07" db="EMBL/GenBank/DDBJ databases">
        <title>Genomic Encyclopedia of Type Strains, Phase IV (KMG-IV): sequencing the most valuable type-strain genomes for metagenomic binning, comparative biology and taxonomic classification.</title>
        <authorList>
            <person name="Goeker M."/>
        </authorList>
    </citation>
    <scope>NUCLEOTIDE SEQUENCE [LARGE SCALE GENOMIC DNA]</scope>
    <source>
        <strain evidence="5 6">SS015</strain>
    </source>
</reference>
<feature type="transmembrane region" description="Helical" evidence="2">
    <location>
        <begin position="7"/>
        <end position="25"/>
    </location>
</feature>
<evidence type="ECO:0000256" key="1">
    <source>
        <dbReference type="ARBA" id="ARBA00004651"/>
    </source>
</evidence>
<dbReference type="GO" id="GO:0008324">
    <property type="term" value="F:monoatomic cation transmembrane transporter activity"/>
    <property type="evidence" value="ECO:0007669"/>
    <property type="project" value="InterPro"/>
</dbReference>
<dbReference type="PROSITE" id="PS51202">
    <property type="entry name" value="RCK_C"/>
    <property type="match status" value="1"/>
</dbReference>
<dbReference type="InterPro" id="IPR006037">
    <property type="entry name" value="RCK_C"/>
</dbReference>
<dbReference type="Pfam" id="PF07885">
    <property type="entry name" value="Ion_trans_2"/>
    <property type="match status" value="1"/>
</dbReference>
<dbReference type="PANTHER" id="PTHR43833:SF9">
    <property type="entry name" value="POTASSIUM CHANNEL PROTEIN YUGO-RELATED"/>
    <property type="match status" value="1"/>
</dbReference>
<dbReference type="RefSeq" id="WP_148896292.1">
    <property type="nucleotide sequence ID" value="NZ_VNIB01000009.1"/>
</dbReference>
<evidence type="ECO:0000313" key="6">
    <source>
        <dbReference type="Proteomes" id="UP000324159"/>
    </source>
</evidence>
<gene>
    <name evidence="5" type="ORF">EDC39_10950</name>
</gene>
<keyword evidence="2" id="KW-0472">Membrane</keyword>
<dbReference type="InterPro" id="IPR013099">
    <property type="entry name" value="K_chnl_dom"/>
</dbReference>
<dbReference type="InterPro" id="IPR036291">
    <property type="entry name" value="NAD(P)-bd_dom_sf"/>
</dbReference>
<keyword evidence="2" id="KW-0812">Transmembrane</keyword>
<keyword evidence="5" id="KW-0406">Ion transport</keyword>
<dbReference type="GO" id="GO:0006813">
    <property type="term" value="P:potassium ion transport"/>
    <property type="evidence" value="ECO:0007669"/>
    <property type="project" value="InterPro"/>
</dbReference>
<organism evidence="5 6">
    <name type="scientific">Geothermobacter ehrlichii</name>
    <dbReference type="NCBI Taxonomy" id="213224"/>
    <lineage>
        <taxon>Bacteria</taxon>
        <taxon>Pseudomonadati</taxon>
        <taxon>Thermodesulfobacteriota</taxon>
        <taxon>Desulfuromonadia</taxon>
        <taxon>Desulfuromonadales</taxon>
        <taxon>Geothermobacteraceae</taxon>
        <taxon>Geothermobacter</taxon>
    </lineage>
</organism>